<sequence length="75" mass="7966">VVRKSIIKTLKATVAHPQRQHKRAVSAVAAASAAAAAASTPFHVPRGQHARRWVLQSPPDLRQQSFGAYLATATG</sequence>
<dbReference type="EMBL" id="GEFM01002043">
    <property type="protein sequence ID" value="JAP73753.1"/>
    <property type="molecule type" value="mRNA"/>
</dbReference>
<reference evidence="1" key="1">
    <citation type="submission" date="2016-02" db="EMBL/GenBank/DDBJ databases">
        <title>RNAseq analyses of the midgut from blood- or serum-fed Ixodes ricinus ticks.</title>
        <authorList>
            <person name="Perner J."/>
            <person name="Provaznik J."/>
            <person name="Schrenkova J."/>
            <person name="Urbanova V."/>
            <person name="Ribeiro J.M."/>
            <person name="Kopacek P."/>
        </authorList>
    </citation>
    <scope>NUCLEOTIDE SEQUENCE</scope>
    <source>
        <tissue evidence="1">Gut</tissue>
    </source>
</reference>
<feature type="non-terminal residue" evidence="1">
    <location>
        <position position="1"/>
    </location>
</feature>
<dbReference type="AlphaFoldDB" id="A0A131Y2N3"/>
<protein>
    <submittedName>
        <fullName evidence="1">Putative secreted protein</fullName>
    </submittedName>
</protein>
<evidence type="ECO:0000313" key="1">
    <source>
        <dbReference type="EMBL" id="JAP73753.1"/>
    </source>
</evidence>
<proteinExistence type="evidence at transcript level"/>
<name>A0A131Y2N3_IXORI</name>
<accession>A0A131Y2N3</accession>
<organism evidence="1">
    <name type="scientific">Ixodes ricinus</name>
    <name type="common">Common tick</name>
    <name type="synonym">Acarus ricinus</name>
    <dbReference type="NCBI Taxonomy" id="34613"/>
    <lineage>
        <taxon>Eukaryota</taxon>
        <taxon>Metazoa</taxon>
        <taxon>Ecdysozoa</taxon>
        <taxon>Arthropoda</taxon>
        <taxon>Chelicerata</taxon>
        <taxon>Arachnida</taxon>
        <taxon>Acari</taxon>
        <taxon>Parasitiformes</taxon>
        <taxon>Ixodida</taxon>
        <taxon>Ixodoidea</taxon>
        <taxon>Ixodidae</taxon>
        <taxon>Ixodinae</taxon>
        <taxon>Ixodes</taxon>
    </lineage>
</organism>